<evidence type="ECO:0000256" key="1">
    <source>
        <dbReference type="ARBA" id="ARBA00004196"/>
    </source>
</evidence>
<dbReference type="InterPro" id="IPR039424">
    <property type="entry name" value="SBP_5"/>
</dbReference>
<dbReference type="InterPro" id="IPR000914">
    <property type="entry name" value="SBP_5_dom"/>
</dbReference>
<dbReference type="Gene3D" id="3.10.105.10">
    <property type="entry name" value="Dipeptide-binding Protein, Domain 3"/>
    <property type="match status" value="1"/>
</dbReference>
<dbReference type="Proteomes" id="UP000004816">
    <property type="component" value="Unassembled WGS sequence"/>
</dbReference>
<organism evidence="7 8">
    <name type="scientific">Segniliparus rugosus (strain ATCC BAA-974 / DSM 45345 / CCUG 50838 / CIP 108380 / JCM 13579 / CDC 945)</name>
    <dbReference type="NCBI Taxonomy" id="679197"/>
    <lineage>
        <taxon>Bacteria</taxon>
        <taxon>Bacillati</taxon>
        <taxon>Actinomycetota</taxon>
        <taxon>Actinomycetes</taxon>
        <taxon>Mycobacteriales</taxon>
        <taxon>Segniliparaceae</taxon>
        <taxon>Segniliparus</taxon>
    </lineage>
</organism>
<gene>
    <name evidence="7" type="ORF">HMPREF9336_00485</name>
</gene>
<keyword evidence="3" id="KW-0813">Transport</keyword>
<evidence type="ECO:0000256" key="2">
    <source>
        <dbReference type="ARBA" id="ARBA00005695"/>
    </source>
</evidence>
<comment type="caution">
    <text evidence="7">The sequence shown here is derived from an EMBL/GenBank/DDBJ whole genome shotgun (WGS) entry which is preliminary data.</text>
</comment>
<dbReference type="GO" id="GO:0042597">
    <property type="term" value="C:periplasmic space"/>
    <property type="evidence" value="ECO:0007669"/>
    <property type="project" value="UniProtKB-ARBA"/>
</dbReference>
<evidence type="ECO:0000256" key="4">
    <source>
        <dbReference type="ARBA" id="ARBA00022729"/>
    </source>
</evidence>
<dbReference type="Pfam" id="PF00496">
    <property type="entry name" value="SBP_bac_5"/>
    <property type="match status" value="1"/>
</dbReference>
<reference evidence="7 8" key="1">
    <citation type="journal article" date="2011" name="Stand. Genomic Sci.">
        <title>High quality draft genome sequence of Segniliparus rugosus CDC 945(T)= (ATCC BAA-974(T)).</title>
        <authorList>
            <person name="Earl A.M."/>
            <person name="Desjardins C.A."/>
            <person name="Fitzgerald M.G."/>
            <person name="Arachchi H.M."/>
            <person name="Zeng Q."/>
            <person name="Mehta T."/>
            <person name="Griggs A."/>
            <person name="Birren B.W."/>
            <person name="Toney N.C."/>
            <person name="Carr J."/>
            <person name="Posey J."/>
            <person name="Butler W.R."/>
        </authorList>
    </citation>
    <scope>NUCLEOTIDE SEQUENCE [LARGE SCALE GENOMIC DNA]</scope>
    <source>
        <strain evidence="8">ATCC BAA-974 / DSM 45345 / CCUG 50838 / CIP 108380 / JCM 13579 / CDC 945</strain>
    </source>
</reference>
<dbReference type="GO" id="GO:0030313">
    <property type="term" value="C:cell envelope"/>
    <property type="evidence" value="ECO:0007669"/>
    <property type="project" value="UniProtKB-SubCell"/>
</dbReference>
<dbReference type="OrthoDB" id="9046151at2"/>
<evidence type="ECO:0000256" key="3">
    <source>
        <dbReference type="ARBA" id="ARBA00022448"/>
    </source>
</evidence>
<evidence type="ECO:0000313" key="7">
    <source>
        <dbReference type="EMBL" id="EFV14652.1"/>
    </source>
</evidence>
<dbReference type="InterPro" id="IPR030678">
    <property type="entry name" value="Peptide/Ni-bd"/>
</dbReference>
<dbReference type="EMBL" id="ACZI02000003">
    <property type="protein sequence ID" value="EFV14652.1"/>
    <property type="molecule type" value="Genomic_DNA"/>
</dbReference>
<comment type="subcellular location">
    <subcellularLocation>
        <location evidence="1">Cell envelope</location>
    </subcellularLocation>
</comment>
<dbReference type="Gene3D" id="3.40.190.10">
    <property type="entry name" value="Periplasmic binding protein-like II"/>
    <property type="match status" value="1"/>
</dbReference>
<proteinExistence type="inferred from homology"/>
<dbReference type="GO" id="GO:1904680">
    <property type="term" value="F:peptide transmembrane transporter activity"/>
    <property type="evidence" value="ECO:0007669"/>
    <property type="project" value="TreeGrafter"/>
</dbReference>
<dbReference type="HOGENOM" id="CLU_017028_7_4_11"/>
<feature type="chain" id="PRO_5003202546" description="Solute-binding protein family 5 domain-containing protein" evidence="5">
    <location>
        <begin position="21"/>
        <end position="513"/>
    </location>
</feature>
<dbReference type="GO" id="GO:0043190">
    <property type="term" value="C:ATP-binding cassette (ABC) transporter complex"/>
    <property type="evidence" value="ECO:0007669"/>
    <property type="project" value="InterPro"/>
</dbReference>
<evidence type="ECO:0000259" key="6">
    <source>
        <dbReference type="Pfam" id="PF00496"/>
    </source>
</evidence>
<evidence type="ECO:0000256" key="5">
    <source>
        <dbReference type="SAM" id="SignalP"/>
    </source>
</evidence>
<comment type="similarity">
    <text evidence="2">Belongs to the bacterial solute-binding protein 5 family.</text>
</comment>
<dbReference type="PIRSF" id="PIRSF002741">
    <property type="entry name" value="MppA"/>
    <property type="match status" value="1"/>
</dbReference>
<dbReference type="GO" id="GO:0015833">
    <property type="term" value="P:peptide transport"/>
    <property type="evidence" value="ECO:0007669"/>
    <property type="project" value="TreeGrafter"/>
</dbReference>
<dbReference type="PANTHER" id="PTHR30290">
    <property type="entry name" value="PERIPLASMIC BINDING COMPONENT OF ABC TRANSPORTER"/>
    <property type="match status" value="1"/>
</dbReference>
<feature type="domain" description="Solute-binding protein family 5" evidence="6">
    <location>
        <begin position="79"/>
        <end position="418"/>
    </location>
</feature>
<dbReference type="AlphaFoldDB" id="E5XLW6"/>
<accession>E5XLW6</accession>
<protein>
    <recommendedName>
        <fullName evidence="6">Solute-binding protein family 5 domain-containing protein</fullName>
    </recommendedName>
</protein>
<evidence type="ECO:0000313" key="8">
    <source>
        <dbReference type="Proteomes" id="UP000004816"/>
    </source>
</evidence>
<name>E5XLW6_SEGRC</name>
<keyword evidence="8" id="KW-1185">Reference proteome</keyword>
<dbReference type="SUPFAM" id="SSF53850">
    <property type="entry name" value="Periplasmic binding protein-like II"/>
    <property type="match status" value="1"/>
</dbReference>
<dbReference type="PANTHER" id="PTHR30290:SF10">
    <property type="entry name" value="PERIPLASMIC OLIGOPEPTIDE-BINDING PROTEIN-RELATED"/>
    <property type="match status" value="1"/>
</dbReference>
<dbReference type="STRING" id="679197.HMPREF9336_00485"/>
<sequence length="513" mass="54941">MRVSRRTALRLGFVGTIAIAAAPSCSRRQPPSDTLRVGALGPSSTATTNPYSTFAGDFDMTLMSLVFDPLTVPGGDTQVAPRLAASWRGDDNLASWTFQLAEHATFHDGSPVTSEDVAESLRVLRRTPGQAWKIPVPEAGIRATGPHEVTLTLDQPNSQLPMLLRLMTFTTKNGTSRTLGGSPGSGPFKVDSVGSRALDHVRLTRHDGWPGNSALAAPQAGGTRVAALELTRFASVQALADAVVAGQIDLAMNVGPLAARAMAGRPDLQVIRRPGDLVVPLAVRCSDGPFANPKAREAIRLAVDREALVSQVLSGYGSVANDVLGTADPAYDRALPQRTRDLDRARSLFAEAGVDLRRTYQLFTKDEAFGEVNTAKLIAGQLAEAGLKIEVVQQEPEVFAAESWHKAALTTVSWGTNDSVLFFADKVLDSKSQINETAFRDPDFDAAHATAVSGASAEDRDRATRELQRIQHERGGYVVWGTADGVDVASARVHDAPKLGGWGRTQLERVWLR</sequence>
<dbReference type="eggNOG" id="COG0747">
    <property type="taxonomic scope" value="Bacteria"/>
</dbReference>
<keyword evidence="4 5" id="KW-0732">Signal</keyword>
<feature type="signal peptide" evidence="5">
    <location>
        <begin position="1"/>
        <end position="20"/>
    </location>
</feature>